<evidence type="ECO:0000256" key="1">
    <source>
        <dbReference type="SAM" id="Phobius"/>
    </source>
</evidence>
<sequence>MAGEYPVAAAMSLMLTLPIFLPILRIMAKVEPVAVDWLTQASCLFTCIKYMAPFQAFIERLRLHSLFTCILAVNKFGI</sequence>
<dbReference type="KEGG" id="pcat:Pcatena_03030"/>
<keyword evidence="3" id="KW-1185">Reference proteome</keyword>
<keyword evidence="1" id="KW-1133">Transmembrane helix</keyword>
<evidence type="ECO:0000313" key="3">
    <source>
        <dbReference type="Proteomes" id="UP000273154"/>
    </source>
</evidence>
<keyword evidence="1" id="KW-0812">Transmembrane</keyword>
<reference evidence="3" key="1">
    <citation type="submission" date="2018-11" db="EMBL/GenBank/DDBJ databases">
        <title>Comparative genomics of Parolsenella catena and Libanicoccus massiliensis: Reclassification of Libanicoccus massiliensis as Parolsenella massiliensis comb. nov.</title>
        <authorList>
            <person name="Sakamoto M."/>
            <person name="Ikeyama N."/>
            <person name="Murakami T."/>
            <person name="Mori H."/>
            <person name="Yuki M."/>
            <person name="Ohkuma M."/>
        </authorList>
    </citation>
    <scope>NUCLEOTIDE SEQUENCE [LARGE SCALE GENOMIC DNA]</scope>
    <source>
        <strain evidence="3">JCM 31932</strain>
    </source>
</reference>
<organism evidence="2 3">
    <name type="scientific">Parolsenella catena</name>
    <dbReference type="NCBI Taxonomy" id="2003188"/>
    <lineage>
        <taxon>Bacteria</taxon>
        <taxon>Bacillati</taxon>
        <taxon>Actinomycetota</taxon>
        <taxon>Coriobacteriia</taxon>
        <taxon>Coriobacteriales</taxon>
        <taxon>Atopobiaceae</taxon>
        <taxon>Parolsenella</taxon>
    </lineage>
</organism>
<feature type="transmembrane region" description="Helical" evidence="1">
    <location>
        <begin position="6"/>
        <end position="24"/>
    </location>
</feature>
<keyword evidence="1" id="KW-0472">Membrane</keyword>
<dbReference type="AlphaFoldDB" id="A0A3G9K0M0"/>
<accession>A0A3G9K0M0</accession>
<name>A0A3G9K0M0_9ACTN</name>
<proteinExistence type="predicted"/>
<dbReference type="EMBL" id="AP019367">
    <property type="protein sequence ID" value="BBH49716.1"/>
    <property type="molecule type" value="Genomic_DNA"/>
</dbReference>
<dbReference type="Proteomes" id="UP000273154">
    <property type="component" value="Chromosome"/>
</dbReference>
<evidence type="ECO:0000313" key="2">
    <source>
        <dbReference type="EMBL" id="BBH49716.1"/>
    </source>
</evidence>
<protein>
    <submittedName>
        <fullName evidence="2">Uncharacterized protein</fullName>
    </submittedName>
</protein>
<gene>
    <name evidence="2" type="ORF">Pcatena_03030</name>
</gene>